<proteinExistence type="predicted"/>
<evidence type="ECO:0000313" key="2">
    <source>
        <dbReference type="Proteomes" id="UP001396334"/>
    </source>
</evidence>
<sequence length="119" mass="12792">MVRELKVITDMDAGGVFLVLWAALVTLSSISAMIFSCADGVSKEKTASGDSEFYGGGCTAGCGAKSLNRRELNYNNGKEDVLTSTQLLASCRHPCNFLSYFPFKNSLLIVDIELAIIAE</sequence>
<reference evidence="1 2" key="1">
    <citation type="journal article" date="2024" name="G3 (Bethesda)">
        <title>Genome assembly of Hibiscus sabdariffa L. provides insights into metabolisms of medicinal natural products.</title>
        <authorList>
            <person name="Kim T."/>
        </authorList>
    </citation>
    <scope>NUCLEOTIDE SEQUENCE [LARGE SCALE GENOMIC DNA]</scope>
    <source>
        <strain evidence="1">TK-2024</strain>
        <tissue evidence="1">Old leaves</tissue>
    </source>
</reference>
<dbReference type="Proteomes" id="UP001396334">
    <property type="component" value="Unassembled WGS sequence"/>
</dbReference>
<organism evidence="1 2">
    <name type="scientific">Hibiscus sabdariffa</name>
    <name type="common">roselle</name>
    <dbReference type="NCBI Taxonomy" id="183260"/>
    <lineage>
        <taxon>Eukaryota</taxon>
        <taxon>Viridiplantae</taxon>
        <taxon>Streptophyta</taxon>
        <taxon>Embryophyta</taxon>
        <taxon>Tracheophyta</taxon>
        <taxon>Spermatophyta</taxon>
        <taxon>Magnoliopsida</taxon>
        <taxon>eudicotyledons</taxon>
        <taxon>Gunneridae</taxon>
        <taxon>Pentapetalae</taxon>
        <taxon>rosids</taxon>
        <taxon>malvids</taxon>
        <taxon>Malvales</taxon>
        <taxon>Malvaceae</taxon>
        <taxon>Malvoideae</taxon>
        <taxon>Hibiscus</taxon>
    </lineage>
</organism>
<gene>
    <name evidence="1" type="ORF">V6N11_067988</name>
</gene>
<name>A0ABR2STD4_9ROSI</name>
<keyword evidence="2" id="KW-1185">Reference proteome</keyword>
<comment type="caution">
    <text evidence="1">The sequence shown here is derived from an EMBL/GenBank/DDBJ whole genome shotgun (WGS) entry which is preliminary data.</text>
</comment>
<evidence type="ECO:0000313" key="1">
    <source>
        <dbReference type="EMBL" id="KAK9028177.1"/>
    </source>
</evidence>
<dbReference type="EMBL" id="JBBPBN010000012">
    <property type="protein sequence ID" value="KAK9028177.1"/>
    <property type="molecule type" value="Genomic_DNA"/>
</dbReference>
<accession>A0ABR2STD4</accession>
<protein>
    <submittedName>
        <fullName evidence="1">Uncharacterized protein</fullName>
    </submittedName>
</protein>
<dbReference type="PANTHER" id="PTHR37199">
    <property type="entry name" value="TRANSMEMBRANE PROTEIN"/>
    <property type="match status" value="1"/>
</dbReference>
<dbReference type="PANTHER" id="PTHR37199:SF2">
    <property type="entry name" value="MEMBRANE LIPOPROTEIN"/>
    <property type="match status" value="1"/>
</dbReference>